<dbReference type="Gene3D" id="3.10.450.620">
    <property type="entry name" value="JHP933, nucleotidyltransferase-like core domain"/>
    <property type="match status" value="1"/>
</dbReference>
<sequence length="208" mass="23993">MAMNSYCNDTLYPLQDNVLKLIDKLQTPFYLTGGTALSRCYFNHRYSDDLDLFVNKDLNFIKFSEQILSNLMKNFEVKVIIKSEGYISINVNKILKIDLVNDVPYRYGKLKKKKILSNKLSALISRDEAKDVVDIWVIAKNNKIDWRDIFLSANSKAVGIFPPNIAKRLIEFPIELLERIKWVKGKKPAINDFHTDLNSICNSLLATK</sequence>
<dbReference type="InterPro" id="IPR014942">
    <property type="entry name" value="AbiEii"/>
</dbReference>
<gene>
    <name evidence="1" type="ORF">COX09_02665</name>
</gene>
<dbReference type="Pfam" id="PF08843">
    <property type="entry name" value="AbiEii"/>
    <property type="match status" value="1"/>
</dbReference>
<name>A0A2H0B3N1_9BACT</name>
<accession>A0A2H0B3N1</accession>
<proteinExistence type="predicted"/>
<dbReference type="Proteomes" id="UP000231081">
    <property type="component" value="Unassembled WGS sequence"/>
</dbReference>
<evidence type="ECO:0000313" key="1">
    <source>
        <dbReference type="EMBL" id="PIP52244.1"/>
    </source>
</evidence>
<protein>
    <recommendedName>
        <fullName evidence="3">Nucleotidyl transferase AbiEii/AbiGii toxin family protein</fullName>
    </recommendedName>
</protein>
<evidence type="ECO:0008006" key="3">
    <source>
        <dbReference type="Google" id="ProtNLM"/>
    </source>
</evidence>
<dbReference type="AlphaFoldDB" id="A0A2H0B3N1"/>
<evidence type="ECO:0000313" key="2">
    <source>
        <dbReference type="Proteomes" id="UP000231081"/>
    </source>
</evidence>
<dbReference type="EMBL" id="PCSQ01000070">
    <property type="protein sequence ID" value="PIP52244.1"/>
    <property type="molecule type" value="Genomic_DNA"/>
</dbReference>
<comment type="caution">
    <text evidence="1">The sequence shown here is derived from an EMBL/GenBank/DDBJ whole genome shotgun (WGS) entry which is preliminary data.</text>
</comment>
<organism evidence="1 2">
    <name type="scientific">Candidatus Beckwithbacteria bacterium CG23_combo_of_CG06-09_8_20_14_all_47_9</name>
    <dbReference type="NCBI Taxonomy" id="1974498"/>
    <lineage>
        <taxon>Bacteria</taxon>
        <taxon>Candidatus Beckwithiibacteriota</taxon>
    </lineage>
</organism>
<reference evidence="1 2" key="1">
    <citation type="submission" date="2017-09" db="EMBL/GenBank/DDBJ databases">
        <title>Depth-based differentiation of microbial function through sediment-hosted aquifers and enrichment of novel symbionts in the deep terrestrial subsurface.</title>
        <authorList>
            <person name="Probst A.J."/>
            <person name="Ladd B."/>
            <person name="Jarett J.K."/>
            <person name="Geller-Mcgrath D.E."/>
            <person name="Sieber C.M."/>
            <person name="Emerson J.B."/>
            <person name="Anantharaman K."/>
            <person name="Thomas B.C."/>
            <person name="Malmstrom R."/>
            <person name="Stieglmeier M."/>
            <person name="Klingl A."/>
            <person name="Woyke T."/>
            <person name="Ryan C.M."/>
            <person name="Banfield J.F."/>
        </authorList>
    </citation>
    <scope>NUCLEOTIDE SEQUENCE [LARGE SCALE GENOMIC DNA]</scope>
    <source>
        <strain evidence="1">CG23_combo_of_CG06-09_8_20_14_all_47_9</strain>
    </source>
</reference>